<name>A0ABR6YX21_9FIRM</name>
<protein>
    <submittedName>
        <fullName evidence="3">Type II secretion system protein E</fullName>
    </submittedName>
</protein>
<gene>
    <name evidence="3" type="ORF">GH811_08925</name>
</gene>
<accession>A0ABR6YX21</accession>
<evidence type="ECO:0000256" key="1">
    <source>
        <dbReference type="ARBA" id="ARBA00006611"/>
    </source>
</evidence>
<dbReference type="Gene3D" id="3.40.50.300">
    <property type="entry name" value="P-loop containing nucleotide triphosphate hydrolases"/>
    <property type="match status" value="1"/>
</dbReference>
<dbReference type="InterPro" id="IPR001482">
    <property type="entry name" value="T2SS/T4SS_dom"/>
</dbReference>
<comment type="similarity">
    <text evidence="1">Belongs to the GSP E family.</text>
</comment>
<evidence type="ECO:0000259" key="2">
    <source>
        <dbReference type="Pfam" id="PF00437"/>
    </source>
</evidence>
<dbReference type="PANTHER" id="PTHR30486:SF6">
    <property type="entry name" value="TYPE IV PILUS RETRACTATION ATPASE PILT"/>
    <property type="match status" value="1"/>
</dbReference>
<feature type="domain" description="Bacterial type II secretion system protein E" evidence="2">
    <location>
        <begin position="165"/>
        <end position="341"/>
    </location>
</feature>
<dbReference type="InterPro" id="IPR027417">
    <property type="entry name" value="P-loop_NTPase"/>
</dbReference>
<dbReference type="EMBL" id="WJBE01000006">
    <property type="protein sequence ID" value="MBC3899738.1"/>
    <property type="molecule type" value="Genomic_DNA"/>
</dbReference>
<comment type="caution">
    <text evidence="3">The sequence shown here is derived from an EMBL/GenBank/DDBJ whole genome shotgun (WGS) entry which is preliminary data.</text>
</comment>
<dbReference type="SUPFAM" id="SSF52540">
    <property type="entry name" value="P-loop containing nucleoside triphosphate hydrolases"/>
    <property type="match status" value="1"/>
</dbReference>
<evidence type="ECO:0000313" key="3">
    <source>
        <dbReference type="EMBL" id="MBC3899738.1"/>
    </source>
</evidence>
<sequence>MNSQYKRNQELLDLIGRIQQYISRTNSKALGDVKKNEALIKKDIRKYIEDHRVLIDGYTSIELLNRIFSEMGEYGILTPYLENEDKELEEVNVNSFDSVVLHYKNGDVVRAPETFLSAESAKNIMIRLLFQQSEKTLSAATPVVTGYLKNNIRITAVCPPIIDEERGVQASIRFVNPSKLRRNDLIRKETLTEEMFDFINLCASSGLSGVVAGSTSSGKTTTLDGILGDVDKRKRIVSIEENVRELDLVTRDENGIIDNNVVHWKTHGSINSRELLKTALTCDPDIIVPQEMKGEEAYAAQEAARTGHAVLTTTHANSCRAAYTRMLTLCMMDSTLEDKVLYRLVCEAFTIAIFCKRLDDYSRKVMEITECIVDEHGNSNFRTLYDYEIDSSEKISDEKTVIKGHFVKRNNMSKSLQQWLITNGVPTRTLERFIDKQLDEDGKAR</sequence>
<dbReference type="InterPro" id="IPR050921">
    <property type="entry name" value="T4SS_GSP_E_ATPase"/>
</dbReference>
<organism evidence="3 4">
    <name type="scientific">Acetobacterium malicum</name>
    <dbReference type="NCBI Taxonomy" id="52692"/>
    <lineage>
        <taxon>Bacteria</taxon>
        <taxon>Bacillati</taxon>
        <taxon>Bacillota</taxon>
        <taxon>Clostridia</taxon>
        <taxon>Eubacteriales</taxon>
        <taxon>Eubacteriaceae</taxon>
        <taxon>Acetobacterium</taxon>
    </lineage>
</organism>
<dbReference type="Proteomes" id="UP000622405">
    <property type="component" value="Unassembled WGS sequence"/>
</dbReference>
<keyword evidence="4" id="KW-1185">Reference proteome</keyword>
<dbReference type="RefSeq" id="WP_026394468.1">
    <property type="nucleotide sequence ID" value="NZ_WJBE01000006.1"/>
</dbReference>
<dbReference type="Gene3D" id="3.30.450.380">
    <property type="match status" value="1"/>
</dbReference>
<evidence type="ECO:0000313" key="4">
    <source>
        <dbReference type="Proteomes" id="UP000622405"/>
    </source>
</evidence>
<dbReference type="PANTHER" id="PTHR30486">
    <property type="entry name" value="TWITCHING MOTILITY PROTEIN PILT"/>
    <property type="match status" value="1"/>
</dbReference>
<dbReference type="Pfam" id="PF00437">
    <property type="entry name" value="T2SSE"/>
    <property type="match status" value="1"/>
</dbReference>
<proteinExistence type="inferred from homology"/>
<reference evidence="3 4" key="1">
    <citation type="journal article" date="2020" name="mSystems">
        <title>Defining Genomic and Predicted Metabolic Features of the Acetobacterium Genus.</title>
        <authorList>
            <person name="Ross D.E."/>
            <person name="Marshall C.W."/>
            <person name="Gulliver D."/>
            <person name="May H.D."/>
            <person name="Norman R.S."/>
        </authorList>
    </citation>
    <scope>NUCLEOTIDE SEQUENCE [LARGE SCALE GENOMIC DNA]</scope>
    <source>
        <strain evidence="3 4">DSM 4132</strain>
    </source>
</reference>